<name>A0A1M4WRV4_9BACT</name>
<proteinExistence type="predicted"/>
<accession>A0A1M4WRV4</accession>
<dbReference type="EMBL" id="FQUM01000002">
    <property type="protein sequence ID" value="SHE83712.1"/>
    <property type="molecule type" value="Genomic_DNA"/>
</dbReference>
<evidence type="ECO:0000313" key="1">
    <source>
        <dbReference type="EMBL" id="SHE83712.1"/>
    </source>
</evidence>
<dbReference type="AlphaFoldDB" id="A0A1M4WRV4"/>
<keyword evidence="2" id="KW-1185">Reference proteome</keyword>
<sequence length="39" mass="4488">MKHTHKTIDYEWLTKPTGDPFADAGGYVIQYLSVKGKYK</sequence>
<reference evidence="1 2" key="1">
    <citation type="submission" date="2016-11" db="EMBL/GenBank/DDBJ databases">
        <authorList>
            <person name="Jaros S."/>
            <person name="Januszkiewicz K."/>
            <person name="Wedrychowicz H."/>
        </authorList>
    </citation>
    <scope>NUCLEOTIDE SEQUENCE [LARGE SCALE GENOMIC DNA]</scope>
    <source>
        <strain evidence="1 2">DSM 26910</strain>
    </source>
</reference>
<dbReference type="Proteomes" id="UP000184164">
    <property type="component" value="Unassembled WGS sequence"/>
</dbReference>
<organism evidence="1 2">
    <name type="scientific">Mariniphaga anaerophila</name>
    <dbReference type="NCBI Taxonomy" id="1484053"/>
    <lineage>
        <taxon>Bacteria</taxon>
        <taxon>Pseudomonadati</taxon>
        <taxon>Bacteroidota</taxon>
        <taxon>Bacteroidia</taxon>
        <taxon>Marinilabiliales</taxon>
        <taxon>Prolixibacteraceae</taxon>
        <taxon>Mariniphaga</taxon>
    </lineage>
</organism>
<gene>
    <name evidence="1" type="ORF">SAMN05444274_102531</name>
</gene>
<dbReference type="STRING" id="1484053.SAMN05444274_102531"/>
<protein>
    <submittedName>
        <fullName evidence="1">Uncharacterized protein</fullName>
    </submittedName>
</protein>
<evidence type="ECO:0000313" key="2">
    <source>
        <dbReference type="Proteomes" id="UP000184164"/>
    </source>
</evidence>